<dbReference type="InterPro" id="IPR036291">
    <property type="entry name" value="NAD(P)-bd_dom_sf"/>
</dbReference>
<organism evidence="4 5">
    <name type="scientific">Bacillus salitolerans</name>
    <dbReference type="NCBI Taxonomy" id="1437434"/>
    <lineage>
        <taxon>Bacteria</taxon>
        <taxon>Bacillati</taxon>
        <taxon>Bacillota</taxon>
        <taxon>Bacilli</taxon>
        <taxon>Bacillales</taxon>
        <taxon>Bacillaceae</taxon>
        <taxon>Bacillus</taxon>
    </lineage>
</organism>
<dbReference type="PRINTS" id="PR00081">
    <property type="entry name" value="GDHRDH"/>
</dbReference>
<evidence type="ECO:0000313" key="4">
    <source>
        <dbReference type="EMBL" id="MFD1739686.1"/>
    </source>
</evidence>
<evidence type="ECO:0000313" key="5">
    <source>
        <dbReference type="Proteomes" id="UP001597214"/>
    </source>
</evidence>
<dbReference type="InterPro" id="IPR002347">
    <property type="entry name" value="SDR_fam"/>
</dbReference>
<comment type="similarity">
    <text evidence="1 3">Belongs to the short-chain dehydrogenases/reductases (SDR) family.</text>
</comment>
<dbReference type="PRINTS" id="PR00080">
    <property type="entry name" value="SDRFAMILY"/>
</dbReference>
<dbReference type="EMBL" id="JBHUEM010000055">
    <property type="protein sequence ID" value="MFD1739686.1"/>
    <property type="molecule type" value="Genomic_DNA"/>
</dbReference>
<dbReference type="EC" id="1.-.-.-" evidence="4"/>
<dbReference type="PANTHER" id="PTHR42901:SF1">
    <property type="entry name" value="ALCOHOL DEHYDROGENASE"/>
    <property type="match status" value="1"/>
</dbReference>
<evidence type="ECO:0000256" key="3">
    <source>
        <dbReference type="RuleBase" id="RU000363"/>
    </source>
</evidence>
<sequence length="222" mass="24869">MNAIIITGAGTGLGRELALQYSHKEITTIVIGRTESTLKETQTLIRELGCSSEYFVCDIKDPSSVKEVIHHVCSLYTVTMLINNAGIGHFGELETMDDHLIEEIIQTNIIGTIYMSKYILPYLKKQPKSKLMNIISTAGLRGKVNESVYCASKFAVRGFTESLYKELESTPISVSAVYMGGMDTPFWDDSNHVKDKSRLRSAKLIAEQIFKEDDGRLEIHIR</sequence>
<dbReference type="RefSeq" id="WP_377930924.1">
    <property type="nucleotide sequence ID" value="NZ_JBHUEM010000055.1"/>
</dbReference>
<keyword evidence="2 4" id="KW-0560">Oxidoreductase</keyword>
<proteinExistence type="inferred from homology"/>
<reference evidence="5" key="1">
    <citation type="journal article" date="2019" name="Int. J. Syst. Evol. Microbiol.">
        <title>The Global Catalogue of Microorganisms (GCM) 10K type strain sequencing project: providing services to taxonomists for standard genome sequencing and annotation.</title>
        <authorList>
            <consortium name="The Broad Institute Genomics Platform"/>
            <consortium name="The Broad Institute Genome Sequencing Center for Infectious Disease"/>
            <person name="Wu L."/>
            <person name="Ma J."/>
        </authorList>
    </citation>
    <scope>NUCLEOTIDE SEQUENCE [LARGE SCALE GENOMIC DNA]</scope>
    <source>
        <strain evidence="5">CCUG 49339</strain>
    </source>
</reference>
<dbReference type="SUPFAM" id="SSF51735">
    <property type="entry name" value="NAD(P)-binding Rossmann-fold domains"/>
    <property type="match status" value="1"/>
</dbReference>
<evidence type="ECO:0000256" key="1">
    <source>
        <dbReference type="ARBA" id="ARBA00006484"/>
    </source>
</evidence>
<dbReference type="Proteomes" id="UP001597214">
    <property type="component" value="Unassembled WGS sequence"/>
</dbReference>
<comment type="caution">
    <text evidence="4">The sequence shown here is derived from an EMBL/GenBank/DDBJ whole genome shotgun (WGS) entry which is preliminary data.</text>
</comment>
<dbReference type="Pfam" id="PF00106">
    <property type="entry name" value="adh_short"/>
    <property type="match status" value="1"/>
</dbReference>
<evidence type="ECO:0000256" key="2">
    <source>
        <dbReference type="ARBA" id="ARBA00023002"/>
    </source>
</evidence>
<gene>
    <name evidence="4" type="ORF">ACFSCX_24690</name>
</gene>
<dbReference type="PANTHER" id="PTHR42901">
    <property type="entry name" value="ALCOHOL DEHYDROGENASE"/>
    <property type="match status" value="1"/>
</dbReference>
<dbReference type="GO" id="GO:0016491">
    <property type="term" value="F:oxidoreductase activity"/>
    <property type="evidence" value="ECO:0007669"/>
    <property type="project" value="UniProtKB-KW"/>
</dbReference>
<dbReference type="Gene3D" id="3.40.50.720">
    <property type="entry name" value="NAD(P)-binding Rossmann-like Domain"/>
    <property type="match status" value="1"/>
</dbReference>
<protein>
    <submittedName>
        <fullName evidence="4">SDR family NAD(P)-dependent oxidoreductase</fullName>
        <ecNumber evidence="4">1.-.-.-</ecNumber>
    </submittedName>
</protein>
<keyword evidence="5" id="KW-1185">Reference proteome</keyword>
<name>A0ABW4LXP5_9BACI</name>
<accession>A0ABW4LXP5</accession>